<dbReference type="FunFam" id="3.30.1320.10:FF:000004">
    <property type="entry name" value="28S ribosomal protein S16, mitochondrial"/>
    <property type="match status" value="1"/>
</dbReference>
<organism evidence="9 10">
    <name type="scientific">Meleagris gallopavo</name>
    <name type="common">Wild turkey</name>
    <dbReference type="NCBI Taxonomy" id="9103"/>
    <lineage>
        <taxon>Eukaryota</taxon>
        <taxon>Metazoa</taxon>
        <taxon>Chordata</taxon>
        <taxon>Craniata</taxon>
        <taxon>Vertebrata</taxon>
        <taxon>Euteleostomi</taxon>
        <taxon>Archelosauria</taxon>
        <taxon>Archosauria</taxon>
        <taxon>Dinosauria</taxon>
        <taxon>Saurischia</taxon>
        <taxon>Theropoda</taxon>
        <taxon>Coelurosauria</taxon>
        <taxon>Aves</taxon>
        <taxon>Neognathae</taxon>
        <taxon>Galloanserae</taxon>
        <taxon>Galliformes</taxon>
        <taxon>Phasianidae</taxon>
        <taxon>Meleagridinae</taxon>
        <taxon>Meleagris</taxon>
    </lineage>
</organism>
<evidence type="ECO:0000256" key="3">
    <source>
        <dbReference type="ARBA" id="ARBA00022980"/>
    </source>
</evidence>
<keyword evidence="10" id="KW-1185">Reference proteome</keyword>
<feature type="compositionally biased region" description="Low complexity" evidence="8">
    <location>
        <begin position="121"/>
        <end position="136"/>
    </location>
</feature>
<dbReference type="InterPro" id="IPR000307">
    <property type="entry name" value="Ribosomal_bS16"/>
</dbReference>
<evidence type="ECO:0000313" key="10">
    <source>
        <dbReference type="Proteomes" id="UP000001645"/>
    </source>
</evidence>
<evidence type="ECO:0000256" key="2">
    <source>
        <dbReference type="ARBA" id="ARBA00006668"/>
    </source>
</evidence>
<evidence type="ECO:0000256" key="6">
    <source>
        <dbReference type="ARBA" id="ARBA00035263"/>
    </source>
</evidence>
<keyword evidence="5" id="KW-0687">Ribonucleoprotein</keyword>
<dbReference type="Pfam" id="PF00886">
    <property type="entry name" value="Ribosomal_S16"/>
    <property type="match status" value="1"/>
</dbReference>
<dbReference type="HOGENOM" id="CLU_100590_4_0_1"/>
<keyword evidence="3" id="KW-0689">Ribosomal protein</keyword>
<dbReference type="SUPFAM" id="SSF54565">
    <property type="entry name" value="Ribosomal protein S16"/>
    <property type="match status" value="1"/>
</dbReference>
<comment type="subcellular location">
    <subcellularLocation>
        <location evidence="1">Mitochondrion</location>
    </subcellularLocation>
</comment>
<evidence type="ECO:0000256" key="7">
    <source>
        <dbReference type="ARBA" id="ARBA00035438"/>
    </source>
</evidence>
<dbReference type="GO" id="GO:0003735">
    <property type="term" value="F:structural constituent of ribosome"/>
    <property type="evidence" value="ECO:0007669"/>
    <property type="project" value="InterPro"/>
</dbReference>
<dbReference type="InterPro" id="IPR023803">
    <property type="entry name" value="Ribosomal_bS16_dom_sf"/>
</dbReference>
<dbReference type="Ensembl" id="ENSMGAT00000000909.2">
    <property type="protein sequence ID" value="ENSMGAP00000000274.2"/>
    <property type="gene ID" value="ENSMGAG00000000893.2"/>
</dbReference>
<reference evidence="9" key="2">
    <citation type="submission" date="2025-08" db="UniProtKB">
        <authorList>
            <consortium name="Ensembl"/>
        </authorList>
    </citation>
    <scope>IDENTIFICATION</scope>
</reference>
<dbReference type="GO" id="GO:0005743">
    <property type="term" value="C:mitochondrial inner membrane"/>
    <property type="evidence" value="ECO:0007669"/>
    <property type="project" value="UniProtKB-ARBA"/>
</dbReference>
<dbReference type="Bgee" id="ENSMGAG00000000893">
    <property type="expression patterns" value="Expressed in spleen and 17 other cell types or tissues"/>
</dbReference>
<accession>G1MQC6</accession>
<dbReference type="InParanoid" id="G1MQC6"/>
<dbReference type="PANTHER" id="PTHR12919">
    <property type="entry name" value="30S RIBOSOMAL PROTEIN S16"/>
    <property type="match status" value="1"/>
</dbReference>
<evidence type="ECO:0000256" key="1">
    <source>
        <dbReference type="ARBA" id="ARBA00004173"/>
    </source>
</evidence>
<comment type="similarity">
    <text evidence="2">Belongs to the bacterial ribosomal protein bS16 family.</text>
</comment>
<feature type="region of interest" description="Disordered" evidence="8">
    <location>
        <begin position="284"/>
        <end position="309"/>
    </location>
</feature>
<dbReference type="GO" id="GO:0005763">
    <property type="term" value="C:mitochondrial small ribosomal subunit"/>
    <property type="evidence" value="ECO:0007669"/>
    <property type="project" value="TreeGrafter"/>
</dbReference>
<protein>
    <recommendedName>
        <fullName evidence="6">Small ribosomal subunit protein bS16m</fullName>
    </recommendedName>
    <alternativeName>
        <fullName evidence="7">28S ribosomal protein S16, mitochondrial</fullName>
    </alternativeName>
</protein>
<name>G1MQC6_MELGA</name>
<gene>
    <name evidence="9" type="primary">MRPS16</name>
</gene>
<dbReference type="HAMAP" id="MF_00385">
    <property type="entry name" value="Ribosomal_bS16"/>
    <property type="match status" value="1"/>
</dbReference>
<evidence type="ECO:0000256" key="4">
    <source>
        <dbReference type="ARBA" id="ARBA00023128"/>
    </source>
</evidence>
<evidence type="ECO:0000313" key="9">
    <source>
        <dbReference type="Ensembl" id="ENSMGAP00000000274.2"/>
    </source>
</evidence>
<reference evidence="9" key="3">
    <citation type="submission" date="2025-09" db="UniProtKB">
        <authorList>
            <consortium name="Ensembl"/>
        </authorList>
    </citation>
    <scope>IDENTIFICATION</scope>
</reference>
<dbReference type="NCBIfam" id="TIGR00002">
    <property type="entry name" value="S16"/>
    <property type="match status" value="1"/>
</dbReference>
<evidence type="ECO:0000256" key="8">
    <source>
        <dbReference type="SAM" id="MobiDB-lite"/>
    </source>
</evidence>
<dbReference type="Proteomes" id="UP000001645">
    <property type="component" value="Chromosome 23"/>
</dbReference>
<dbReference type="PANTHER" id="PTHR12919:SF20">
    <property type="entry name" value="SMALL RIBOSOMAL SUBUNIT PROTEIN BS16M"/>
    <property type="match status" value="1"/>
</dbReference>
<proteinExistence type="inferred from homology"/>
<feature type="region of interest" description="Disordered" evidence="8">
    <location>
        <begin position="109"/>
        <end position="136"/>
    </location>
</feature>
<dbReference type="AlphaFoldDB" id="G1MQC6"/>
<dbReference type="GeneTree" id="ENSGT00390000014309"/>
<dbReference type="Gene3D" id="3.30.1320.10">
    <property type="match status" value="1"/>
</dbReference>
<dbReference type="GO" id="GO:0032543">
    <property type="term" value="P:mitochondrial translation"/>
    <property type="evidence" value="ECO:0007669"/>
    <property type="project" value="TreeGrafter"/>
</dbReference>
<evidence type="ECO:0000256" key="5">
    <source>
        <dbReference type="ARBA" id="ARBA00023274"/>
    </source>
</evidence>
<sequence length="309" mass="32611">MSGAQQLQPVCPHGCSLQPAGAAARVPAMHRAQHPWVACCASAFSLPFFPSAFRDAVAAHSGESRETLLQLISRLTTINLGGGAELSAAVLGDTFNSGGSPHAALLVAAQSKPRPRQRTHAAPPGRPRGSGPPEAALRPEVSLVPVCVRAVRRPFPVSPEVRNRSATAGGAAAMVQLGSGLLKSYRGGHVVIRFALGGCTNRPFYRIVAAHSKRARDGKYLEQLGCLDPLPNAHGEKVAGLNLERLRHWLGCGAQLSRPAEKLLGLAGFLPLHPMTITNAERLRRRRRRAQESVVPPAEGGSQEPGAAV</sequence>
<reference evidence="9 10" key="1">
    <citation type="journal article" date="2010" name="PLoS Biol.">
        <title>Multi-platform next-generation sequencing of the domestic turkey (Meleagris gallopavo): genome assembly and analysis.</title>
        <authorList>
            <person name="Dalloul R.A."/>
            <person name="Long J.A."/>
            <person name="Zimin A.V."/>
            <person name="Aslam L."/>
            <person name="Beal K."/>
            <person name="Blomberg L.A."/>
            <person name="Bouffard P."/>
            <person name="Burt D.W."/>
            <person name="Crasta O."/>
            <person name="Crooijmans R.P."/>
            <person name="Cooper K."/>
            <person name="Coulombe R.A."/>
            <person name="De S."/>
            <person name="Delany M.E."/>
            <person name="Dodgson J.B."/>
            <person name="Dong J.J."/>
            <person name="Evans C."/>
            <person name="Frederickson K.M."/>
            <person name="Flicek P."/>
            <person name="Florea L."/>
            <person name="Folkerts O."/>
            <person name="Groenen M.A."/>
            <person name="Harkins T.T."/>
            <person name="Herrero J."/>
            <person name="Hoffmann S."/>
            <person name="Megens H.J."/>
            <person name="Jiang A."/>
            <person name="de Jong P."/>
            <person name="Kaiser P."/>
            <person name="Kim H."/>
            <person name="Kim K.W."/>
            <person name="Kim S."/>
            <person name="Langenberger D."/>
            <person name="Lee M.K."/>
            <person name="Lee T."/>
            <person name="Mane S."/>
            <person name="Marcais G."/>
            <person name="Marz M."/>
            <person name="McElroy A.P."/>
            <person name="Modise T."/>
            <person name="Nefedov M."/>
            <person name="Notredame C."/>
            <person name="Paton I.R."/>
            <person name="Payne W.S."/>
            <person name="Pertea G."/>
            <person name="Prickett D."/>
            <person name="Puiu D."/>
            <person name="Qioa D."/>
            <person name="Raineri E."/>
            <person name="Ruffier M."/>
            <person name="Salzberg S.L."/>
            <person name="Schatz M.C."/>
            <person name="Scheuring C."/>
            <person name="Schmidt C.J."/>
            <person name="Schroeder S."/>
            <person name="Searle S.M."/>
            <person name="Smith E.J."/>
            <person name="Smith J."/>
            <person name="Sonstegard T.S."/>
            <person name="Stadler P.F."/>
            <person name="Tafer H."/>
            <person name="Tu Z.J."/>
            <person name="Van Tassell C.P."/>
            <person name="Vilella A.J."/>
            <person name="Williams K.P."/>
            <person name="Yorke J.A."/>
            <person name="Zhang L."/>
            <person name="Zhang H.B."/>
            <person name="Zhang X."/>
            <person name="Zhang Y."/>
            <person name="Reed K.M."/>
        </authorList>
    </citation>
    <scope>NUCLEOTIDE SEQUENCE [LARGE SCALE GENOMIC DNA]</scope>
</reference>
<keyword evidence="4" id="KW-0496">Mitochondrion</keyword>